<dbReference type="EMBL" id="CP061336">
    <property type="protein sequence ID" value="QNU65412.1"/>
    <property type="molecule type" value="Genomic_DNA"/>
</dbReference>
<dbReference type="Gene3D" id="3.60.15.10">
    <property type="entry name" value="Ribonuclease Z/Hydroxyacylglutathione hydrolase-like"/>
    <property type="match status" value="1"/>
</dbReference>
<dbReference type="Proteomes" id="UP000306409">
    <property type="component" value="Chromosome"/>
</dbReference>
<dbReference type="OrthoDB" id="9789133at2"/>
<reference evidence="1 2" key="1">
    <citation type="submission" date="2020-09" db="EMBL/GenBank/DDBJ databases">
        <title>Characterization and genome sequencing of Ruminiclostridium sp. nov. MA18.</title>
        <authorList>
            <person name="Rettenmaier R."/>
            <person name="Kowollik M.-L."/>
            <person name="Liebl W."/>
            <person name="Zverlov V."/>
        </authorList>
    </citation>
    <scope>NUCLEOTIDE SEQUENCE [LARGE SCALE GENOMIC DNA]</scope>
    <source>
        <strain evidence="1 2">MA18</strain>
    </source>
</reference>
<dbReference type="PANTHER" id="PTHR43546:SF3">
    <property type="entry name" value="UPF0173 METAL-DEPENDENT HYDROLASE MJ1163"/>
    <property type="match status" value="1"/>
</dbReference>
<dbReference type="InterPro" id="IPR036866">
    <property type="entry name" value="RibonucZ/Hydroxyglut_hydro"/>
</dbReference>
<protein>
    <submittedName>
        <fullName evidence="1">MBL fold metallo-hydrolase</fullName>
    </submittedName>
</protein>
<organism evidence="1 2">
    <name type="scientific">Ruminiclostridium herbifermentans</name>
    <dbReference type="NCBI Taxonomy" id="2488810"/>
    <lineage>
        <taxon>Bacteria</taxon>
        <taxon>Bacillati</taxon>
        <taxon>Bacillota</taxon>
        <taxon>Clostridia</taxon>
        <taxon>Eubacteriales</taxon>
        <taxon>Oscillospiraceae</taxon>
        <taxon>Ruminiclostridium</taxon>
    </lineage>
</organism>
<dbReference type="Pfam" id="PF13483">
    <property type="entry name" value="Lactamase_B_3"/>
    <property type="match status" value="1"/>
</dbReference>
<proteinExistence type="predicted"/>
<dbReference type="PANTHER" id="PTHR43546">
    <property type="entry name" value="UPF0173 METAL-DEPENDENT HYDROLASE MJ1163-RELATED"/>
    <property type="match status" value="1"/>
</dbReference>
<dbReference type="InterPro" id="IPR050114">
    <property type="entry name" value="UPF0173_UPF0282_UlaG_hydrolase"/>
</dbReference>
<sequence>MKILYQGRASLRIITNEGTVVYVDPFMGEGYDLPADIILVTHQHGDHNQINLPNKKNDCLIYQNFDALKDGKYMTLDYKDLQIEAVPAYNKNHKKEECVGYLIKAENKTLYIAGDTSKIPEMEELASKNIDYAFLPADGFYNMDIEEAAECAKIIACKYCIPIHTSPDQLYCKSTAEKLNFENRILMDVNQEIEV</sequence>
<dbReference type="RefSeq" id="WP_137695935.1">
    <property type="nucleotide sequence ID" value="NZ_CP061336.1"/>
</dbReference>
<dbReference type="AlphaFoldDB" id="A0A4U7JK03"/>
<name>A0A4U7JK03_9FIRM</name>
<keyword evidence="1" id="KW-0378">Hydrolase</keyword>
<dbReference type="GO" id="GO:0016787">
    <property type="term" value="F:hydrolase activity"/>
    <property type="evidence" value="ECO:0007669"/>
    <property type="project" value="UniProtKB-KW"/>
</dbReference>
<gene>
    <name evidence="1" type="ORF">EHE19_010730</name>
</gene>
<evidence type="ECO:0000313" key="2">
    <source>
        <dbReference type="Proteomes" id="UP000306409"/>
    </source>
</evidence>
<evidence type="ECO:0000313" key="1">
    <source>
        <dbReference type="EMBL" id="QNU65412.1"/>
    </source>
</evidence>
<dbReference type="KEGG" id="rher:EHE19_010730"/>
<accession>A0A4U7JK03</accession>
<dbReference type="SUPFAM" id="SSF56281">
    <property type="entry name" value="Metallo-hydrolase/oxidoreductase"/>
    <property type="match status" value="1"/>
</dbReference>
<keyword evidence="2" id="KW-1185">Reference proteome</keyword>